<evidence type="ECO:0000259" key="4">
    <source>
        <dbReference type="PROSITE" id="PS50110"/>
    </source>
</evidence>
<gene>
    <name evidence="7" type="ORF">JAO78_008245</name>
</gene>
<dbReference type="InterPro" id="IPR011006">
    <property type="entry name" value="CheY-like_superfamily"/>
</dbReference>
<feature type="domain" description="EAL" evidence="5">
    <location>
        <begin position="145"/>
        <end position="406"/>
    </location>
</feature>
<dbReference type="CDD" id="cd01949">
    <property type="entry name" value="GGDEF"/>
    <property type="match status" value="1"/>
</dbReference>
<organism evidence="7 8">
    <name type="scientific">Alishewanella maricola</name>
    <dbReference type="NCBI Taxonomy" id="2795740"/>
    <lineage>
        <taxon>Bacteria</taxon>
        <taxon>Pseudomonadati</taxon>
        <taxon>Pseudomonadota</taxon>
        <taxon>Gammaproteobacteria</taxon>
        <taxon>Alteromonadales</taxon>
        <taxon>Alteromonadaceae</taxon>
        <taxon>Alishewanella</taxon>
    </lineage>
</organism>
<keyword evidence="1" id="KW-0808">Transferase</keyword>
<keyword evidence="3" id="KW-0597">Phosphoprotein</keyword>
<comment type="caution">
    <text evidence="7">The sequence shown here is derived from an EMBL/GenBank/DDBJ whole genome shotgun (WGS) entry which is preliminary data.</text>
</comment>
<dbReference type="Pfam" id="PF00990">
    <property type="entry name" value="GGDEF"/>
    <property type="match status" value="1"/>
</dbReference>
<protein>
    <submittedName>
        <fullName evidence="7">EAL domain-containing protein</fullName>
    </submittedName>
</protein>
<evidence type="ECO:0000259" key="6">
    <source>
        <dbReference type="PROSITE" id="PS50887"/>
    </source>
</evidence>
<dbReference type="InterPro" id="IPR050706">
    <property type="entry name" value="Cyclic-di-GMP_PDE-like"/>
</dbReference>
<accession>A0ABS8C3C6</accession>
<dbReference type="PROSITE" id="PS50883">
    <property type="entry name" value="EAL"/>
    <property type="match status" value="1"/>
</dbReference>
<dbReference type="InterPro" id="IPR043128">
    <property type="entry name" value="Rev_trsase/Diguanyl_cyclase"/>
</dbReference>
<evidence type="ECO:0000313" key="7">
    <source>
        <dbReference type="EMBL" id="MCB5226804.1"/>
    </source>
</evidence>
<dbReference type="InterPro" id="IPR029016">
    <property type="entry name" value="GAF-like_dom_sf"/>
</dbReference>
<evidence type="ECO:0000256" key="2">
    <source>
        <dbReference type="ARBA" id="ARBA00022777"/>
    </source>
</evidence>
<evidence type="ECO:0000256" key="1">
    <source>
        <dbReference type="ARBA" id="ARBA00022679"/>
    </source>
</evidence>
<dbReference type="Gene3D" id="3.30.450.40">
    <property type="match status" value="1"/>
</dbReference>
<keyword evidence="2" id="KW-0418">Kinase</keyword>
<dbReference type="PROSITE" id="PS50110">
    <property type="entry name" value="RESPONSE_REGULATORY"/>
    <property type="match status" value="1"/>
</dbReference>
<dbReference type="InterPro" id="IPR029787">
    <property type="entry name" value="Nucleotide_cyclase"/>
</dbReference>
<dbReference type="Gene3D" id="3.30.70.270">
    <property type="match status" value="1"/>
</dbReference>
<dbReference type="SUPFAM" id="SSF52172">
    <property type="entry name" value="CheY-like"/>
    <property type="match status" value="1"/>
</dbReference>
<feature type="modified residue" description="4-aspartylphosphate" evidence="3">
    <location>
        <position position="55"/>
    </location>
</feature>
<dbReference type="NCBIfam" id="TIGR00254">
    <property type="entry name" value="GGDEF"/>
    <property type="match status" value="1"/>
</dbReference>
<proteinExistence type="predicted"/>
<dbReference type="InterPro" id="IPR000160">
    <property type="entry name" value="GGDEF_dom"/>
</dbReference>
<dbReference type="InterPro" id="IPR001789">
    <property type="entry name" value="Sig_transdc_resp-reg_receiver"/>
</dbReference>
<dbReference type="SMART" id="SM00448">
    <property type="entry name" value="REC"/>
    <property type="match status" value="1"/>
</dbReference>
<dbReference type="Pfam" id="PF01590">
    <property type="entry name" value="GAF"/>
    <property type="match status" value="1"/>
</dbReference>
<dbReference type="Gene3D" id="3.20.20.450">
    <property type="entry name" value="EAL domain"/>
    <property type="match status" value="1"/>
</dbReference>
<dbReference type="PROSITE" id="PS50887">
    <property type="entry name" value="GGDEF"/>
    <property type="match status" value="1"/>
</dbReference>
<dbReference type="SMART" id="SM00065">
    <property type="entry name" value="GAF"/>
    <property type="match status" value="1"/>
</dbReference>
<dbReference type="CDD" id="cd01948">
    <property type="entry name" value="EAL"/>
    <property type="match status" value="1"/>
</dbReference>
<sequence>MRIEKRLLILDDDELICKTIADVAKKDGFTVRYTTDYLTFQNLLDNWLPNNIIIDLNMPTMDGVQILNALADKGNQSKIVICSGVSERIIEAAARSAKARGLNIIGILPKPFYVKQIRDVLHEPLHNDNKHALKNVLQQQQAYDVNAIKNKLMHAIEHNIITFAVQPIIKCRTHQIKGFEVLARWQDDELGFISPDVFIKIAENHNLIDALTLLIFKQALTWFSELMQHCTLLSKEHKNKLTLSLNISACSLQQNHMVSELANLCVELNISPSQVILELTETAAMEDPILSMDLLTRLRLKGFRLSIDDFGTGFSSMLQLVRLPFSELKIDRSFTMTALDAEESKIVINATIELAHRLGLKVTAEGIEDEATLALLKRMNADNAQGYFIARPMAADQVTAWIEQNTQASEEKRIAILKAYELLDSPEEERFDRITRLAARLFNVPISVFSLIDTNRQWFKSRKGTDLKETPRSVAFCDHTIREQHTFIVPDAQQDERFKGNILVTGSPHIRFYAGYPVTVSEGESLGTLCIIDNKPREFSAKDSALLKSLAELVTIELQESANSHADPITGLMDRKSFEKRAMLLNELCRKEGLTYLMLYFDLNGFNDINQQYGRLTGEEVLQEFANDLKSTFRESDLIARLGLDEFIVVMISNHDIDVEQLIQRLRDTIGFKKHNSAKLPAIAFSYGSAISNAAKPMSLQQLYHKADVMMHINSESKANRLLTPD</sequence>
<dbReference type="EMBL" id="JAEINI020000004">
    <property type="protein sequence ID" value="MCB5226804.1"/>
    <property type="molecule type" value="Genomic_DNA"/>
</dbReference>
<evidence type="ECO:0000259" key="5">
    <source>
        <dbReference type="PROSITE" id="PS50883"/>
    </source>
</evidence>
<dbReference type="PANTHER" id="PTHR33121">
    <property type="entry name" value="CYCLIC DI-GMP PHOSPHODIESTERASE PDEF"/>
    <property type="match status" value="1"/>
</dbReference>
<dbReference type="InterPro" id="IPR035919">
    <property type="entry name" value="EAL_sf"/>
</dbReference>
<feature type="domain" description="Response regulatory" evidence="4">
    <location>
        <begin position="6"/>
        <end position="125"/>
    </location>
</feature>
<dbReference type="Pfam" id="PF00072">
    <property type="entry name" value="Response_reg"/>
    <property type="match status" value="1"/>
</dbReference>
<keyword evidence="8" id="KW-1185">Reference proteome</keyword>
<dbReference type="SUPFAM" id="SSF55073">
    <property type="entry name" value="Nucleotide cyclase"/>
    <property type="match status" value="1"/>
</dbReference>
<dbReference type="RefSeq" id="WP_226750896.1">
    <property type="nucleotide sequence ID" value="NZ_JAEINI020000004.1"/>
</dbReference>
<dbReference type="InterPro" id="IPR001633">
    <property type="entry name" value="EAL_dom"/>
</dbReference>
<dbReference type="PANTHER" id="PTHR33121:SF71">
    <property type="entry name" value="OXYGEN SENSOR PROTEIN DOSP"/>
    <property type="match status" value="1"/>
</dbReference>
<dbReference type="SMART" id="SM00052">
    <property type="entry name" value="EAL"/>
    <property type="match status" value="1"/>
</dbReference>
<dbReference type="InterPro" id="IPR003018">
    <property type="entry name" value="GAF"/>
</dbReference>
<feature type="domain" description="GGDEF" evidence="6">
    <location>
        <begin position="594"/>
        <end position="726"/>
    </location>
</feature>
<evidence type="ECO:0000256" key="3">
    <source>
        <dbReference type="PROSITE-ProRule" id="PRU00169"/>
    </source>
</evidence>
<dbReference type="SMART" id="SM00267">
    <property type="entry name" value="GGDEF"/>
    <property type="match status" value="1"/>
</dbReference>
<dbReference type="SUPFAM" id="SSF141868">
    <property type="entry name" value="EAL domain-like"/>
    <property type="match status" value="1"/>
</dbReference>
<dbReference type="Pfam" id="PF00563">
    <property type="entry name" value="EAL"/>
    <property type="match status" value="1"/>
</dbReference>
<evidence type="ECO:0000313" key="8">
    <source>
        <dbReference type="Proteomes" id="UP000633814"/>
    </source>
</evidence>
<dbReference type="Proteomes" id="UP000633814">
    <property type="component" value="Unassembled WGS sequence"/>
</dbReference>
<dbReference type="Gene3D" id="3.40.50.2300">
    <property type="match status" value="1"/>
</dbReference>
<reference evidence="7 8" key="1">
    <citation type="submission" date="2021-10" db="EMBL/GenBank/DDBJ databases">
        <title>Alishewanella koreense sp. nov. isolated from seawater of southwestern coast in South Korea and the proposal for the reclassification of Rheinheimera perlucida and Rheinheimera tuosuensis as Arsukibacterium perlucida and Arsukibacterium tuosuensis.</title>
        <authorList>
            <person name="Kim K.H."/>
            <person name="Ruan W."/>
            <person name="Kim K.R."/>
            <person name="Baek J.H."/>
            <person name="Jeon C.O."/>
        </authorList>
    </citation>
    <scope>NUCLEOTIDE SEQUENCE [LARGE SCALE GENOMIC DNA]</scope>
    <source>
        <strain evidence="7 8">16-MA</strain>
    </source>
</reference>
<name>A0ABS8C3C6_9ALTE</name>
<dbReference type="SUPFAM" id="SSF55781">
    <property type="entry name" value="GAF domain-like"/>
    <property type="match status" value="1"/>
</dbReference>